<evidence type="ECO:0000259" key="12">
    <source>
        <dbReference type="Pfam" id="PF01225"/>
    </source>
</evidence>
<evidence type="ECO:0000256" key="2">
    <source>
        <dbReference type="ARBA" id="ARBA00022598"/>
    </source>
</evidence>
<dbReference type="Pfam" id="PF08245">
    <property type="entry name" value="Mur_ligase_M"/>
    <property type="match status" value="1"/>
</dbReference>
<dbReference type="UniPathway" id="UPA00219"/>
<dbReference type="InterPro" id="IPR035911">
    <property type="entry name" value="MurE/MurF_N"/>
</dbReference>
<dbReference type="Gene3D" id="3.90.190.20">
    <property type="entry name" value="Mur ligase, C-terminal domain"/>
    <property type="match status" value="1"/>
</dbReference>
<proteinExistence type="inferred from homology"/>
<keyword evidence="4 10" id="KW-0547">Nucleotide-binding</keyword>
<dbReference type="EC" id="6.3.2.10" evidence="10 11"/>
<evidence type="ECO:0000256" key="3">
    <source>
        <dbReference type="ARBA" id="ARBA00022618"/>
    </source>
</evidence>
<dbReference type="Gene3D" id="3.40.1390.10">
    <property type="entry name" value="MurE/MurF, N-terminal domain"/>
    <property type="match status" value="1"/>
</dbReference>
<evidence type="ECO:0000259" key="13">
    <source>
        <dbReference type="Pfam" id="PF02875"/>
    </source>
</evidence>
<dbReference type="GO" id="GO:0005737">
    <property type="term" value="C:cytoplasm"/>
    <property type="evidence" value="ECO:0007669"/>
    <property type="project" value="UniProtKB-SubCell"/>
</dbReference>
<reference evidence="15 16" key="1">
    <citation type="submission" date="2019-01" db="EMBL/GenBank/DDBJ databases">
        <title>Altererythrobacter rhizovicinus sp. nov., isolated from the rhizosphere soil of Haloxylon ammodendron.</title>
        <authorList>
            <person name="Li H.-P."/>
            <person name="Gou J.-Y."/>
            <person name="Yao D."/>
            <person name="Han Q.-Q."/>
            <person name="Shao K.-Z."/>
            <person name="Zhao Q."/>
            <person name="Zhang J.-L."/>
        </authorList>
    </citation>
    <scope>NUCLEOTIDE SEQUENCE [LARGE SCALE GENOMIC DNA]</scope>
    <source>
        <strain evidence="15 16">AY-3R</strain>
    </source>
</reference>
<dbReference type="InterPro" id="IPR036565">
    <property type="entry name" value="Mur-like_cat_sf"/>
</dbReference>
<comment type="caution">
    <text evidence="15">The sequence shown here is derived from an EMBL/GenBank/DDBJ whole genome shotgun (WGS) entry which is preliminary data.</text>
</comment>
<protein>
    <recommendedName>
        <fullName evidence="10 11">UDP-N-acetylmuramoyl-tripeptide--D-alanyl-D-alanine ligase</fullName>
        <ecNumber evidence="10 11">6.3.2.10</ecNumber>
    </recommendedName>
    <alternativeName>
        <fullName evidence="10">D-alanyl-D-alanine-adding enzyme</fullName>
    </alternativeName>
</protein>
<evidence type="ECO:0000256" key="6">
    <source>
        <dbReference type="ARBA" id="ARBA00022960"/>
    </source>
</evidence>
<comment type="catalytic activity">
    <reaction evidence="10 11">
        <text>D-alanyl-D-alanine + UDP-N-acetyl-alpha-D-muramoyl-L-alanyl-gamma-D-glutamyl-meso-2,6-diaminopimelate + ATP = UDP-N-acetyl-alpha-D-muramoyl-L-alanyl-gamma-D-glutamyl-meso-2,6-diaminopimeloyl-D-alanyl-D-alanine + ADP + phosphate + H(+)</text>
        <dbReference type="Rhea" id="RHEA:28374"/>
        <dbReference type="ChEBI" id="CHEBI:15378"/>
        <dbReference type="ChEBI" id="CHEBI:30616"/>
        <dbReference type="ChEBI" id="CHEBI:43474"/>
        <dbReference type="ChEBI" id="CHEBI:57822"/>
        <dbReference type="ChEBI" id="CHEBI:61386"/>
        <dbReference type="ChEBI" id="CHEBI:83905"/>
        <dbReference type="ChEBI" id="CHEBI:456216"/>
        <dbReference type="EC" id="6.3.2.10"/>
    </reaction>
</comment>
<keyword evidence="5 10" id="KW-0067">ATP-binding</keyword>
<keyword evidence="16" id="KW-1185">Reference proteome</keyword>
<accession>A0A4Q2KG62</accession>
<dbReference type="GO" id="GO:0047480">
    <property type="term" value="F:UDP-N-acetylmuramoyl-tripeptide-D-alanyl-D-alanine ligase activity"/>
    <property type="evidence" value="ECO:0007669"/>
    <property type="project" value="UniProtKB-UniRule"/>
</dbReference>
<dbReference type="SUPFAM" id="SSF63418">
    <property type="entry name" value="MurE/MurF N-terminal domain"/>
    <property type="match status" value="1"/>
</dbReference>
<dbReference type="GO" id="GO:0009252">
    <property type="term" value="P:peptidoglycan biosynthetic process"/>
    <property type="evidence" value="ECO:0007669"/>
    <property type="project" value="UniProtKB-UniRule"/>
</dbReference>
<comment type="similarity">
    <text evidence="10">Belongs to the MurCDEF family. MurF subfamily.</text>
</comment>
<dbReference type="GO" id="GO:0008360">
    <property type="term" value="P:regulation of cell shape"/>
    <property type="evidence" value="ECO:0007669"/>
    <property type="project" value="UniProtKB-KW"/>
</dbReference>
<dbReference type="Proteomes" id="UP000293623">
    <property type="component" value="Unassembled WGS sequence"/>
</dbReference>
<dbReference type="GO" id="GO:0005524">
    <property type="term" value="F:ATP binding"/>
    <property type="evidence" value="ECO:0007669"/>
    <property type="project" value="UniProtKB-UniRule"/>
</dbReference>
<comment type="caution">
    <text evidence="10">Lacks conserved residue(s) required for the propagation of feature annotation.</text>
</comment>
<comment type="pathway">
    <text evidence="10 11">Cell wall biogenesis; peptidoglycan biosynthesis.</text>
</comment>
<evidence type="ECO:0000313" key="15">
    <source>
        <dbReference type="EMBL" id="RXZ64038.1"/>
    </source>
</evidence>
<keyword evidence="8 10" id="KW-0131">Cell cycle</keyword>
<dbReference type="GO" id="GO:0008766">
    <property type="term" value="F:UDP-N-acetylmuramoylalanyl-D-glutamyl-2,6-diaminopimelate-D-alanyl-D-alanine ligase activity"/>
    <property type="evidence" value="ECO:0007669"/>
    <property type="project" value="RHEA"/>
</dbReference>
<keyword evidence="1 10" id="KW-0963">Cytoplasm</keyword>
<dbReference type="SUPFAM" id="SSF53244">
    <property type="entry name" value="MurD-like peptide ligases, peptide-binding domain"/>
    <property type="match status" value="1"/>
</dbReference>
<dbReference type="RefSeq" id="WP_129524353.1">
    <property type="nucleotide sequence ID" value="NZ_SDPV01000002.1"/>
</dbReference>
<dbReference type="GO" id="GO:0051301">
    <property type="term" value="P:cell division"/>
    <property type="evidence" value="ECO:0007669"/>
    <property type="project" value="UniProtKB-KW"/>
</dbReference>
<dbReference type="InterPro" id="IPR051046">
    <property type="entry name" value="MurCDEF_CellWall_CoF430Synth"/>
</dbReference>
<feature type="domain" description="Mur ligase N-terminal catalytic" evidence="12">
    <location>
        <begin position="42"/>
        <end position="89"/>
    </location>
</feature>
<evidence type="ECO:0000256" key="7">
    <source>
        <dbReference type="ARBA" id="ARBA00022984"/>
    </source>
</evidence>
<evidence type="ECO:0000313" key="16">
    <source>
        <dbReference type="Proteomes" id="UP000293623"/>
    </source>
</evidence>
<keyword evidence="6 10" id="KW-0133">Cell shape</keyword>
<evidence type="ECO:0000256" key="9">
    <source>
        <dbReference type="ARBA" id="ARBA00023316"/>
    </source>
</evidence>
<feature type="domain" description="Mur ligase C-terminal" evidence="13">
    <location>
        <begin position="341"/>
        <end position="468"/>
    </location>
</feature>
<evidence type="ECO:0000256" key="10">
    <source>
        <dbReference type="HAMAP-Rule" id="MF_02019"/>
    </source>
</evidence>
<evidence type="ECO:0000256" key="8">
    <source>
        <dbReference type="ARBA" id="ARBA00023306"/>
    </source>
</evidence>
<organism evidence="15 16">
    <name type="scientific">Pelagerythrobacter rhizovicinus</name>
    <dbReference type="NCBI Taxonomy" id="2268576"/>
    <lineage>
        <taxon>Bacteria</taxon>
        <taxon>Pseudomonadati</taxon>
        <taxon>Pseudomonadota</taxon>
        <taxon>Alphaproteobacteria</taxon>
        <taxon>Sphingomonadales</taxon>
        <taxon>Erythrobacteraceae</taxon>
        <taxon>Pelagerythrobacter</taxon>
    </lineage>
</organism>
<dbReference type="GO" id="GO:0071555">
    <property type="term" value="P:cell wall organization"/>
    <property type="evidence" value="ECO:0007669"/>
    <property type="project" value="UniProtKB-KW"/>
</dbReference>
<evidence type="ECO:0000256" key="11">
    <source>
        <dbReference type="RuleBase" id="RU004136"/>
    </source>
</evidence>
<keyword evidence="2 10" id="KW-0436">Ligase</keyword>
<dbReference type="HAMAP" id="MF_02019">
    <property type="entry name" value="MurF"/>
    <property type="match status" value="1"/>
</dbReference>
<evidence type="ECO:0000259" key="14">
    <source>
        <dbReference type="Pfam" id="PF08245"/>
    </source>
</evidence>
<dbReference type="InterPro" id="IPR013221">
    <property type="entry name" value="Mur_ligase_cen"/>
</dbReference>
<keyword evidence="9 10" id="KW-0961">Cell wall biogenesis/degradation</keyword>
<keyword evidence="7 10" id="KW-0573">Peptidoglycan synthesis</keyword>
<comment type="function">
    <text evidence="10 11">Involved in cell wall formation. Catalyzes the final step in the synthesis of UDP-N-acetylmuramoyl-pentapeptide, the precursor of murein.</text>
</comment>
<keyword evidence="3 10" id="KW-0132">Cell division</keyword>
<dbReference type="PANTHER" id="PTHR43024:SF1">
    <property type="entry name" value="UDP-N-ACETYLMURAMOYL-TRIPEPTIDE--D-ALANYL-D-ALANINE LIGASE"/>
    <property type="match status" value="1"/>
</dbReference>
<evidence type="ECO:0000256" key="1">
    <source>
        <dbReference type="ARBA" id="ARBA00022490"/>
    </source>
</evidence>
<comment type="subcellular location">
    <subcellularLocation>
        <location evidence="10 11">Cytoplasm</location>
    </subcellularLocation>
</comment>
<dbReference type="InterPro" id="IPR000713">
    <property type="entry name" value="Mur_ligase_N"/>
</dbReference>
<dbReference type="PANTHER" id="PTHR43024">
    <property type="entry name" value="UDP-N-ACETYLMURAMOYL-TRIPEPTIDE--D-ALANYL-D-ALANINE LIGASE"/>
    <property type="match status" value="1"/>
</dbReference>
<sequence length="490" mass="50500">MNAHRALRAWPIRPRDSAGLALWDSAALAEAMGGMASGAFQVSGVEIDSRDVRPGDLFFALKGETTDGHRFLDKAFANGAAAAVVDRSIDWPHILVPETGAALMALAARSRSRAAAVRIGVTGSVGKTGVKEAIFAALDRASRGQAHRSVRSYNNHVGVPLSLARMPARCRYGVFEMGMNHAGEIADLTATVRPHVAVITTIAPAHIENLGSEEAIADAKGEIFAGLEPRGTAVIPADSPHFERLRGHAGAAGAKIISFGRAAHADLRLLDAIPSANGGALVTADFGDTRLCYSVAEPGEHWIANSLAVMAAVRAAGGDLGSAGLALAEMGGLKGRGARHRIAAIGGHALLIDESYNANPASMRATLHQLGQTPASRRIAVLGSMKELGEFAPAFHAQLAEPLAEANVDHAVLVGDEMRALARDLGKGAGGALAGGLTFAHCDGPAEAIAALEEFGIAVGDAILVKGSNSIGLGRLVTHFAARDHGGRDG</sequence>
<feature type="domain" description="Mur ligase central" evidence="14">
    <location>
        <begin position="121"/>
        <end position="313"/>
    </location>
</feature>
<dbReference type="Pfam" id="PF01225">
    <property type="entry name" value="Mur_ligase"/>
    <property type="match status" value="1"/>
</dbReference>
<name>A0A4Q2KG62_9SPHN</name>
<dbReference type="EMBL" id="SDPV01000002">
    <property type="protein sequence ID" value="RXZ64038.1"/>
    <property type="molecule type" value="Genomic_DNA"/>
</dbReference>
<dbReference type="Pfam" id="PF02875">
    <property type="entry name" value="Mur_ligase_C"/>
    <property type="match status" value="1"/>
</dbReference>
<dbReference type="InterPro" id="IPR005863">
    <property type="entry name" value="UDP-N-AcMur_synth"/>
</dbReference>
<dbReference type="InterPro" id="IPR036615">
    <property type="entry name" value="Mur_ligase_C_dom_sf"/>
</dbReference>
<dbReference type="OrthoDB" id="9801978at2"/>
<dbReference type="AlphaFoldDB" id="A0A4Q2KG62"/>
<dbReference type="Gene3D" id="3.40.1190.10">
    <property type="entry name" value="Mur-like, catalytic domain"/>
    <property type="match status" value="1"/>
</dbReference>
<dbReference type="SUPFAM" id="SSF53623">
    <property type="entry name" value="MurD-like peptide ligases, catalytic domain"/>
    <property type="match status" value="1"/>
</dbReference>
<evidence type="ECO:0000256" key="5">
    <source>
        <dbReference type="ARBA" id="ARBA00022840"/>
    </source>
</evidence>
<gene>
    <name evidence="10 15" type="primary">murF</name>
    <name evidence="15" type="ORF">ETX26_08865</name>
</gene>
<dbReference type="NCBIfam" id="TIGR01143">
    <property type="entry name" value="murF"/>
    <property type="match status" value="1"/>
</dbReference>
<dbReference type="InterPro" id="IPR004101">
    <property type="entry name" value="Mur_ligase_C"/>
</dbReference>
<evidence type="ECO:0000256" key="4">
    <source>
        <dbReference type="ARBA" id="ARBA00022741"/>
    </source>
</evidence>